<sequence length="316" mass="35766">MTHRTRLAPSPTGALHLGNARTFLVNWALARHQGWQIVMRIEDLDGPRVKHDAAQQAIDLLRWLGIDWDEGPVYQMTDLEPYRMALRKLAERGLAYPCNCTRREIEAASRSAPHADEHELRYPGTCRPAEPRSIAAASIELEECGWRFRVPDGPHPFVDQFLGEQQINVQQTVGDFQIWTKGGLPSYQLAVVVDDARQGIDRIVRGNDLVTSTPRQQLLANALDADYAPQFWHLPLVRGTDGKRLAKRHGDTRLVHYREQGVGAQRIIGLLAEWCGLGPRRTLTAEEFAAGFEIENLSQQDVLFHPTDERWLFGES</sequence>
<dbReference type="PANTHER" id="PTHR43311">
    <property type="entry name" value="GLUTAMATE--TRNA LIGASE"/>
    <property type="match status" value="1"/>
</dbReference>
<evidence type="ECO:0000256" key="2">
    <source>
        <dbReference type="ARBA" id="ARBA00022723"/>
    </source>
</evidence>
<evidence type="ECO:0000259" key="8">
    <source>
        <dbReference type="Pfam" id="PF00749"/>
    </source>
</evidence>
<keyword evidence="6 7" id="KW-0030">Aminoacyl-tRNA synthetase</keyword>
<dbReference type="GO" id="GO:0005829">
    <property type="term" value="C:cytosol"/>
    <property type="evidence" value="ECO:0007669"/>
    <property type="project" value="TreeGrafter"/>
</dbReference>
<keyword evidence="7" id="KW-0648">Protein biosynthesis</keyword>
<evidence type="ECO:0000313" key="9">
    <source>
        <dbReference type="EMBL" id="MCO6042788.1"/>
    </source>
</evidence>
<dbReference type="SUPFAM" id="SSF52374">
    <property type="entry name" value="Nucleotidylyl transferase"/>
    <property type="match status" value="1"/>
</dbReference>
<dbReference type="InterPro" id="IPR014729">
    <property type="entry name" value="Rossmann-like_a/b/a_fold"/>
</dbReference>
<organism evidence="9 10">
    <name type="scientific">Aeoliella straminimaris</name>
    <dbReference type="NCBI Taxonomy" id="2954799"/>
    <lineage>
        <taxon>Bacteria</taxon>
        <taxon>Pseudomonadati</taxon>
        <taxon>Planctomycetota</taxon>
        <taxon>Planctomycetia</taxon>
        <taxon>Pirellulales</taxon>
        <taxon>Lacipirellulaceae</taxon>
        <taxon>Aeoliella</taxon>
    </lineage>
</organism>
<proteinExistence type="inferred from homology"/>
<dbReference type="PANTHER" id="PTHR43311:SF1">
    <property type="entry name" value="GLUTAMYL-Q TRNA(ASP) SYNTHETASE"/>
    <property type="match status" value="1"/>
</dbReference>
<comment type="similarity">
    <text evidence="7">Belongs to the class-I aminoacyl-tRNA synthetase family.</text>
</comment>
<evidence type="ECO:0000313" key="10">
    <source>
        <dbReference type="Proteomes" id="UP001155241"/>
    </source>
</evidence>
<dbReference type="GO" id="GO:0005524">
    <property type="term" value="F:ATP binding"/>
    <property type="evidence" value="ECO:0007669"/>
    <property type="project" value="UniProtKB-KW"/>
</dbReference>
<dbReference type="InterPro" id="IPR000924">
    <property type="entry name" value="Glu/Gln-tRNA-synth"/>
</dbReference>
<dbReference type="EMBL" id="JAMXLR010000011">
    <property type="protein sequence ID" value="MCO6042788.1"/>
    <property type="molecule type" value="Genomic_DNA"/>
</dbReference>
<evidence type="ECO:0000256" key="1">
    <source>
        <dbReference type="ARBA" id="ARBA00022598"/>
    </source>
</evidence>
<dbReference type="NCBIfam" id="NF004315">
    <property type="entry name" value="PRK05710.1-4"/>
    <property type="match status" value="1"/>
</dbReference>
<protein>
    <submittedName>
        <fullName evidence="9">tRNA glutamyl-Q(34) synthetase GluQRS</fullName>
        <ecNumber evidence="9">6.1.1.-</ecNumber>
    </submittedName>
</protein>
<keyword evidence="10" id="KW-1185">Reference proteome</keyword>
<keyword evidence="5 7" id="KW-0067">ATP-binding</keyword>
<evidence type="ECO:0000256" key="3">
    <source>
        <dbReference type="ARBA" id="ARBA00022741"/>
    </source>
</evidence>
<evidence type="ECO:0000256" key="5">
    <source>
        <dbReference type="ARBA" id="ARBA00022840"/>
    </source>
</evidence>
<dbReference type="EC" id="6.1.1.-" evidence="9"/>
<evidence type="ECO:0000256" key="4">
    <source>
        <dbReference type="ARBA" id="ARBA00022833"/>
    </source>
</evidence>
<accession>A0A9X2F700</accession>
<dbReference type="Pfam" id="PF00749">
    <property type="entry name" value="tRNA-synt_1c"/>
    <property type="match status" value="1"/>
</dbReference>
<dbReference type="GO" id="GO:0004818">
    <property type="term" value="F:glutamate-tRNA ligase activity"/>
    <property type="evidence" value="ECO:0007669"/>
    <property type="project" value="TreeGrafter"/>
</dbReference>
<name>A0A9X2F700_9BACT</name>
<dbReference type="AlphaFoldDB" id="A0A9X2F700"/>
<comment type="caution">
    <text evidence="9">The sequence shown here is derived from an EMBL/GenBank/DDBJ whole genome shotgun (WGS) entry which is preliminary data.</text>
</comment>
<dbReference type="PROSITE" id="PS00178">
    <property type="entry name" value="AA_TRNA_LIGASE_I"/>
    <property type="match status" value="1"/>
</dbReference>
<keyword evidence="2" id="KW-0479">Metal-binding</keyword>
<dbReference type="GO" id="GO:0006424">
    <property type="term" value="P:glutamyl-tRNA aminoacylation"/>
    <property type="evidence" value="ECO:0007669"/>
    <property type="project" value="TreeGrafter"/>
</dbReference>
<dbReference type="InterPro" id="IPR049940">
    <property type="entry name" value="GluQ/Sye"/>
</dbReference>
<feature type="domain" description="Glutamyl/glutaminyl-tRNA synthetase class Ib catalytic" evidence="8">
    <location>
        <begin position="4"/>
        <end position="300"/>
    </location>
</feature>
<dbReference type="Proteomes" id="UP001155241">
    <property type="component" value="Unassembled WGS sequence"/>
</dbReference>
<evidence type="ECO:0000256" key="6">
    <source>
        <dbReference type="ARBA" id="ARBA00023146"/>
    </source>
</evidence>
<dbReference type="PRINTS" id="PR00987">
    <property type="entry name" value="TRNASYNTHGLU"/>
</dbReference>
<evidence type="ECO:0000256" key="7">
    <source>
        <dbReference type="RuleBase" id="RU363037"/>
    </source>
</evidence>
<keyword evidence="4" id="KW-0862">Zinc</keyword>
<gene>
    <name evidence="9" type="primary">gluQRS</name>
    <name evidence="9" type="ORF">NG895_02605</name>
</gene>
<dbReference type="InterPro" id="IPR020058">
    <property type="entry name" value="Glu/Gln-tRNA-synth_Ib_cat-dom"/>
</dbReference>
<reference evidence="9" key="1">
    <citation type="submission" date="2022-06" db="EMBL/GenBank/DDBJ databases">
        <title>Aeoliella straminimaris, a novel planctomycete from sediments.</title>
        <authorList>
            <person name="Vitorino I.R."/>
            <person name="Lage O.M."/>
        </authorList>
    </citation>
    <scope>NUCLEOTIDE SEQUENCE</scope>
    <source>
        <strain evidence="9">ICT_H6.2</strain>
    </source>
</reference>
<dbReference type="RefSeq" id="WP_252850888.1">
    <property type="nucleotide sequence ID" value="NZ_JAMXLR010000011.1"/>
</dbReference>
<keyword evidence="1 7" id="KW-0436">Ligase</keyword>
<keyword evidence="3 7" id="KW-0547">Nucleotide-binding</keyword>
<dbReference type="Gene3D" id="3.40.50.620">
    <property type="entry name" value="HUPs"/>
    <property type="match status" value="1"/>
</dbReference>
<dbReference type="InterPro" id="IPR001412">
    <property type="entry name" value="aa-tRNA-synth_I_CS"/>
</dbReference>